<dbReference type="Gene3D" id="1.10.260.40">
    <property type="entry name" value="lambda repressor-like DNA-binding domains"/>
    <property type="match status" value="1"/>
</dbReference>
<feature type="domain" description="HTH cro/C1-type" evidence="1">
    <location>
        <begin position="20"/>
        <end position="74"/>
    </location>
</feature>
<dbReference type="CDD" id="cd00093">
    <property type="entry name" value="HTH_XRE"/>
    <property type="match status" value="1"/>
</dbReference>
<evidence type="ECO:0000259" key="1">
    <source>
        <dbReference type="PROSITE" id="PS50943"/>
    </source>
</evidence>
<sequence>MQVASSAAAPPDGSDAGEVIRWYRNKQGLTQHAAAALLSTNQSTLSKVEKGRQQLGLDELRSYAAKLEIPPERLGILPDNSADAIPEPATVSGSPGTARDSQERWKAIRAELNGNRAVLGDLASELYPKATRIGGSSVLTKPDWIPEEPVELKDLKLYWHAGEVRAPDITGGIKQTEATRPLTADGQRYPRYSRALRDLTRPKLLDNRVSYRILDVDWTRSSGQLGFAYTNYFETLDVCEAAAHEFTESWVQAQRKRPSMAHLPLRKAIADPFDLAARPLLPSINTLTIRRDPIEGHRIYLHRRDAKSVAVAGGMYHVAPAGVFQPAALNPAHQANDFSVWRNIQREYSEEFLGNPEHDGHSADPIDYENEEPFRSFRQARQVGDCRVWVTAVVLEPLTLWVELLTVAVWEAEVFDRVFAGMVDVNDEGDAVTANGGTPLDGIPFTANARERLQTEPLSPISRACLELAWTHRHNLLAS</sequence>
<dbReference type="InterPro" id="IPR001387">
    <property type="entry name" value="Cro/C1-type_HTH"/>
</dbReference>
<dbReference type="Proteomes" id="UP000294911">
    <property type="component" value="Unassembled WGS sequence"/>
</dbReference>
<gene>
    <name evidence="2" type="ORF">EV191_101940</name>
</gene>
<comment type="caution">
    <text evidence="2">The sequence shown here is derived from an EMBL/GenBank/DDBJ whole genome shotgun (WGS) entry which is preliminary data.</text>
</comment>
<keyword evidence="3" id="KW-1185">Reference proteome</keyword>
<evidence type="ECO:0000313" key="3">
    <source>
        <dbReference type="Proteomes" id="UP000294911"/>
    </source>
</evidence>
<dbReference type="SUPFAM" id="SSF47413">
    <property type="entry name" value="lambda repressor-like DNA-binding domains"/>
    <property type="match status" value="1"/>
</dbReference>
<accession>A0A4R2R2L5</accession>
<evidence type="ECO:0000313" key="2">
    <source>
        <dbReference type="EMBL" id="TCP56990.1"/>
    </source>
</evidence>
<organism evidence="2 3">
    <name type="scientific">Tamaricihabitans halophyticus</name>
    <dbReference type="NCBI Taxonomy" id="1262583"/>
    <lineage>
        <taxon>Bacteria</taxon>
        <taxon>Bacillati</taxon>
        <taxon>Actinomycetota</taxon>
        <taxon>Actinomycetes</taxon>
        <taxon>Pseudonocardiales</taxon>
        <taxon>Pseudonocardiaceae</taxon>
        <taxon>Tamaricihabitans</taxon>
    </lineage>
</organism>
<dbReference type="Pfam" id="PF01381">
    <property type="entry name" value="HTH_3"/>
    <property type="match status" value="1"/>
</dbReference>
<dbReference type="GO" id="GO:0003677">
    <property type="term" value="F:DNA binding"/>
    <property type="evidence" value="ECO:0007669"/>
    <property type="project" value="InterPro"/>
</dbReference>
<protein>
    <submittedName>
        <fullName evidence="2">Xre family transcriptional regulator</fullName>
    </submittedName>
</protein>
<dbReference type="AlphaFoldDB" id="A0A4R2R2L5"/>
<dbReference type="InterPro" id="IPR010982">
    <property type="entry name" value="Lambda_DNA-bd_dom_sf"/>
</dbReference>
<dbReference type="RefSeq" id="WP_165912818.1">
    <property type="nucleotide sequence ID" value="NZ_SLXQ01000001.1"/>
</dbReference>
<dbReference type="PROSITE" id="PS50943">
    <property type="entry name" value="HTH_CROC1"/>
    <property type="match status" value="1"/>
</dbReference>
<name>A0A4R2R2L5_9PSEU</name>
<dbReference type="EMBL" id="SLXQ01000001">
    <property type="protein sequence ID" value="TCP56990.1"/>
    <property type="molecule type" value="Genomic_DNA"/>
</dbReference>
<dbReference type="SMART" id="SM00530">
    <property type="entry name" value="HTH_XRE"/>
    <property type="match status" value="1"/>
</dbReference>
<reference evidence="2 3" key="1">
    <citation type="submission" date="2019-03" db="EMBL/GenBank/DDBJ databases">
        <title>Genomic Encyclopedia of Type Strains, Phase IV (KMG-IV): sequencing the most valuable type-strain genomes for metagenomic binning, comparative biology and taxonomic classification.</title>
        <authorList>
            <person name="Goeker M."/>
        </authorList>
    </citation>
    <scope>NUCLEOTIDE SEQUENCE [LARGE SCALE GENOMIC DNA]</scope>
    <source>
        <strain evidence="2 3">DSM 45765</strain>
    </source>
</reference>
<proteinExistence type="predicted"/>